<dbReference type="SUPFAM" id="SSF52317">
    <property type="entry name" value="Class I glutamine amidotransferase-like"/>
    <property type="match status" value="1"/>
</dbReference>
<evidence type="ECO:0000259" key="2">
    <source>
        <dbReference type="Pfam" id="PF01965"/>
    </source>
</evidence>
<dbReference type="InParanoid" id="A0A1Y5TYM3"/>
<keyword evidence="4" id="KW-1185">Reference proteome</keyword>
<dbReference type="InterPro" id="IPR002818">
    <property type="entry name" value="DJ-1/PfpI"/>
</dbReference>
<dbReference type="PANTHER" id="PTHR42733:SF12">
    <property type="entry name" value="PROTEINASE"/>
    <property type="match status" value="1"/>
</dbReference>
<gene>
    <name evidence="3" type="primary">yfkM_2</name>
    <name evidence="3" type="ORF">OCH7691_04197</name>
</gene>
<dbReference type="Gene3D" id="3.40.50.880">
    <property type="match status" value="1"/>
</dbReference>
<dbReference type="InterPro" id="IPR029062">
    <property type="entry name" value="Class_I_gatase-like"/>
</dbReference>
<comment type="similarity">
    <text evidence="1">Belongs to the peptidase C56 family.</text>
</comment>
<keyword evidence="3" id="KW-0378">Hydrolase</keyword>
<dbReference type="RefSeq" id="WP_085885536.1">
    <property type="nucleotide sequence ID" value="NZ_FWFR01000005.1"/>
</dbReference>
<dbReference type="AlphaFoldDB" id="A0A1Y5TYM3"/>
<keyword evidence="3" id="KW-0326">Glycosidase</keyword>
<proteinExistence type="inferred from homology"/>
<evidence type="ECO:0000256" key="1">
    <source>
        <dbReference type="ARBA" id="ARBA00008542"/>
    </source>
</evidence>
<organism evidence="3 4">
    <name type="scientific">Oceanibacterium hippocampi</name>
    <dbReference type="NCBI Taxonomy" id="745714"/>
    <lineage>
        <taxon>Bacteria</taxon>
        <taxon>Pseudomonadati</taxon>
        <taxon>Pseudomonadota</taxon>
        <taxon>Alphaproteobacteria</taxon>
        <taxon>Sneathiellales</taxon>
        <taxon>Sneathiellaceae</taxon>
        <taxon>Oceanibacterium</taxon>
    </lineage>
</organism>
<dbReference type="OrthoDB" id="9792284at2"/>
<accession>A0A1Y5TYM3</accession>
<dbReference type="PANTHER" id="PTHR42733">
    <property type="entry name" value="DJ-1 PROTEIN"/>
    <property type="match status" value="1"/>
</dbReference>
<name>A0A1Y5TYM3_9PROT</name>
<dbReference type="EC" id="3.2.-.-" evidence="3"/>
<dbReference type="Proteomes" id="UP000193200">
    <property type="component" value="Unassembled WGS sequence"/>
</dbReference>
<dbReference type="GO" id="GO:0016798">
    <property type="term" value="F:hydrolase activity, acting on glycosyl bonds"/>
    <property type="evidence" value="ECO:0007669"/>
    <property type="project" value="UniProtKB-KW"/>
</dbReference>
<feature type="domain" description="DJ-1/PfpI" evidence="2">
    <location>
        <begin position="11"/>
        <end position="177"/>
    </location>
</feature>
<dbReference type="EMBL" id="FWFR01000005">
    <property type="protein sequence ID" value="SLN76820.1"/>
    <property type="molecule type" value="Genomic_DNA"/>
</dbReference>
<evidence type="ECO:0000313" key="3">
    <source>
        <dbReference type="EMBL" id="SLN76820.1"/>
    </source>
</evidence>
<evidence type="ECO:0000313" key="4">
    <source>
        <dbReference type="Proteomes" id="UP000193200"/>
    </source>
</evidence>
<reference evidence="3 4" key="1">
    <citation type="submission" date="2017-03" db="EMBL/GenBank/DDBJ databases">
        <authorList>
            <person name="Afonso C.L."/>
            <person name="Miller P.J."/>
            <person name="Scott M.A."/>
            <person name="Spackman E."/>
            <person name="Goraichik I."/>
            <person name="Dimitrov K.M."/>
            <person name="Suarez D.L."/>
            <person name="Swayne D.E."/>
        </authorList>
    </citation>
    <scope>NUCLEOTIDE SEQUENCE [LARGE SCALE GENOMIC DNA]</scope>
    <source>
        <strain evidence="3 4">CECT 7691</strain>
    </source>
</reference>
<dbReference type="Pfam" id="PF01965">
    <property type="entry name" value="DJ-1_PfpI"/>
    <property type="match status" value="1"/>
</dbReference>
<sequence length="190" mass="20011">MEEQVKALTGKNIALLVANGFEEAEMTSLQKALIVAGAKVAIVSPEKGIVNSWHDGTWGHFFPVNAFLPEAMSHHFDGVVVPGGSRHVERLSNNPQTTRFLNGFMLDDKPVALHDAAALVANGGLADGRTVAATEDVSGALIREGAKVADEPVHVDGRLLSAFGEETMGQFVSELLSLLEGEAAKLGEAA</sequence>
<protein>
    <submittedName>
        <fullName evidence="3">General stress protein 18</fullName>
        <ecNumber evidence="3">3.2.-.-</ecNumber>
    </submittedName>
</protein>
<dbReference type="InterPro" id="IPR006286">
    <property type="entry name" value="C56_PfpI-like"/>
</dbReference>